<evidence type="ECO:0000313" key="5">
    <source>
        <dbReference type="Proteomes" id="UP000184315"/>
    </source>
</evidence>
<sequence length="206" mass="24001">MDATDYYRQLGLRFGASLEAVKSSYRKLARQYHPDVNPGNEVAREKFMAITEAYKFLLTVAKPEAELEPVTASTKPGGSQSGFSHYQAPKVTIKPKSPPIQFNVELTKEEQKIKQNFYLELQNLLKNKRFPRAIALIEGLAQRIPHDPEIRQWQAISYQRWGRQLIVEKQVEKARNYLKKALKTDPHNRALWAEVERDFRQLEKIY</sequence>
<feature type="repeat" description="TPR" evidence="2">
    <location>
        <begin position="155"/>
        <end position="188"/>
    </location>
</feature>
<dbReference type="GO" id="GO:0005737">
    <property type="term" value="C:cytoplasm"/>
    <property type="evidence" value="ECO:0007669"/>
    <property type="project" value="TreeGrafter"/>
</dbReference>
<dbReference type="RefSeq" id="WP_072717117.1">
    <property type="nucleotide sequence ID" value="NZ_LN889764.1"/>
</dbReference>
<dbReference type="PANTHER" id="PTHR43096">
    <property type="entry name" value="DNAJ HOMOLOG 1, MITOCHONDRIAL-RELATED"/>
    <property type="match status" value="1"/>
</dbReference>
<reference evidence="5" key="1">
    <citation type="submission" date="2015-10" db="EMBL/GenBank/DDBJ databases">
        <authorList>
            <person name="Regsiter A."/>
            <person name="william w."/>
        </authorList>
    </citation>
    <scope>NUCLEOTIDE SEQUENCE [LARGE SCALE GENOMIC DNA]</scope>
</reference>
<dbReference type="InterPro" id="IPR011990">
    <property type="entry name" value="TPR-like_helical_dom_sf"/>
</dbReference>
<feature type="domain" description="J" evidence="3">
    <location>
        <begin position="5"/>
        <end position="62"/>
    </location>
</feature>
<dbReference type="STRING" id="671072.PL921480101"/>
<evidence type="ECO:0000259" key="3">
    <source>
        <dbReference type="PROSITE" id="PS50076"/>
    </source>
</evidence>
<keyword evidence="4" id="KW-0346">Stress response</keyword>
<dbReference type="PROSITE" id="PS50005">
    <property type="entry name" value="TPR"/>
    <property type="match status" value="1"/>
</dbReference>
<keyword evidence="1" id="KW-0143">Chaperone</keyword>
<dbReference type="GO" id="GO:0051082">
    <property type="term" value="F:unfolded protein binding"/>
    <property type="evidence" value="ECO:0007669"/>
    <property type="project" value="TreeGrafter"/>
</dbReference>
<evidence type="ECO:0000313" key="4">
    <source>
        <dbReference type="EMBL" id="CUR35991.1"/>
    </source>
</evidence>
<dbReference type="OrthoDB" id="9779889at2"/>
<evidence type="ECO:0000256" key="1">
    <source>
        <dbReference type="ARBA" id="ARBA00023186"/>
    </source>
</evidence>
<dbReference type="SUPFAM" id="SSF48452">
    <property type="entry name" value="TPR-like"/>
    <property type="match status" value="1"/>
</dbReference>
<accession>A0A1J1LUB2</accession>
<proteinExistence type="predicted"/>
<evidence type="ECO:0000256" key="2">
    <source>
        <dbReference type="PROSITE-ProRule" id="PRU00339"/>
    </source>
</evidence>
<dbReference type="InterPro" id="IPR001623">
    <property type="entry name" value="DnaJ_domain"/>
</dbReference>
<dbReference type="PRINTS" id="PR00625">
    <property type="entry name" value="JDOMAIN"/>
</dbReference>
<protein>
    <submittedName>
        <fullName evidence="4">Heat shock protein DnaJ-like protein</fullName>
    </submittedName>
</protein>
<gene>
    <name evidence="4" type="ORF">PL921480101</name>
</gene>
<dbReference type="InterPro" id="IPR036869">
    <property type="entry name" value="J_dom_sf"/>
</dbReference>
<dbReference type="GO" id="GO:0042026">
    <property type="term" value="P:protein refolding"/>
    <property type="evidence" value="ECO:0007669"/>
    <property type="project" value="TreeGrafter"/>
</dbReference>
<dbReference type="SMART" id="SM00271">
    <property type="entry name" value="DnaJ"/>
    <property type="match status" value="1"/>
</dbReference>
<dbReference type="PROSITE" id="PS50076">
    <property type="entry name" value="DNAJ_2"/>
    <property type="match status" value="1"/>
</dbReference>
<keyword evidence="5" id="KW-1185">Reference proteome</keyword>
<dbReference type="AlphaFoldDB" id="A0A1J1LUB2"/>
<dbReference type="Proteomes" id="UP000184315">
    <property type="component" value="Unassembled WGS sequence"/>
</dbReference>
<dbReference type="PANTHER" id="PTHR43096:SF52">
    <property type="entry name" value="DNAJ HOMOLOG 1, MITOCHONDRIAL-RELATED"/>
    <property type="match status" value="1"/>
</dbReference>
<dbReference type="Pfam" id="PF00226">
    <property type="entry name" value="DnaJ"/>
    <property type="match status" value="1"/>
</dbReference>
<name>A0A1J1LUB2_9CYAN</name>
<organism evidence="4 5">
    <name type="scientific">Planktothrix tepida PCC 9214</name>
    <dbReference type="NCBI Taxonomy" id="671072"/>
    <lineage>
        <taxon>Bacteria</taxon>
        <taxon>Bacillati</taxon>
        <taxon>Cyanobacteriota</taxon>
        <taxon>Cyanophyceae</taxon>
        <taxon>Oscillatoriophycideae</taxon>
        <taxon>Oscillatoriales</taxon>
        <taxon>Microcoleaceae</taxon>
        <taxon>Planktothrix</taxon>
    </lineage>
</organism>
<dbReference type="CDD" id="cd06257">
    <property type="entry name" value="DnaJ"/>
    <property type="match status" value="1"/>
</dbReference>
<dbReference type="InterPro" id="IPR019734">
    <property type="entry name" value="TPR_rpt"/>
</dbReference>
<dbReference type="SUPFAM" id="SSF46565">
    <property type="entry name" value="Chaperone J-domain"/>
    <property type="match status" value="1"/>
</dbReference>
<keyword evidence="2" id="KW-0802">TPR repeat</keyword>
<dbReference type="Gene3D" id="1.10.287.110">
    <property type="entry name" value="DnaJ domain"/>
    <property type="match status" value="1"/>
</dbReference>
<dbReference type="EMBL" id="CZDF01000188">
    <property type="protein sequence ID" value="CUR35991.1"/>
    <property type="molecule type" value="Genomic_DNA"/>
</dbReference>
<dbReference type="Gene3D" id="1.25.40.10">
    <property type="entry name" value="Tetratricopeptide repeat domain"/>
    <property type="match status" value="1"/>
</dbReference>